<dbReference type="InterPro" id="IPR029063">
    <property type="entry name" value="SAM-dependent_MTases_sf"/>
</dbReference>
<keyword evidence="1 5" id="KW-0489">Methyltransferase</keyword>
<dbReference type="EC" id="2.1.1.-" evidence="5"/>
<proteinExistence type="predicted"/>
<accession>T1CKA6</accession>
<comment type="caution">
    <text evidence="5">The sequence shown here is derived from an EMBL/GenBank/DDBJ whole genome shotgun (WGS) entry which is preliminary data.</text>
</comment>
<sequence length="119" mass="13822">LHTIGNNDSPSKPDPWIEKYIFPNSMIPAASQVATALEGLFVVEDWHNFGPDYDRTLCAWKQNFDAAWSRLAAHYDERFKRMWHFYLCTSAAVFRTRRDQLWQLTLSPNGVSGGYRVPR</sequence>
<evidence type="ECO:0000313" key="5">
    <source>
        <dbReference type="EMBL" id="EQD68485.1"/>
    </source>
</evidence>
<evidence type="ECO:0000256" key="3">
    <source>
        <dbReference type="ARBA" id="ARBA00022691"/>
    </source>
</evidence>
<keyword evidence="2 5" id="KW-0808">Transferase</keyword>
<reference evidence="5" key="1">
    <citation type="submission" date="2013-08" db="EMBL/GenBank/DDBJ databases">
        <authorList>
            <person name="Mendez C."/>
            <person name="Richter M."/>
            <person name="Ferrer M."/>
            <person name="Sanchez J."/>
        </authorList>
    </citation>
    <scope>NUCLEOTIDE SEQUENCE</scope>
</reference>
<evidence type="ECO:0000256" key="1">
    <source>
        <dbReference type="ARBA" id="ARBA00022603"/>
    </source>
</evidence>
<protein>
    <submittedName>
        <fullName evidence="5">Cyclopropane-fatty-acyl-phospholipid synthase</fullName>
        <ecNumber evidence="5">2.1.1.-</ecNumber>
    </submittedName>
</protein>
<organism evidence="5">
    <name type="scientific">mine drainage metagenome</name>
    <dbReference type="NCBI Taxonomy" id="410659"/>
    <lineage>
        <taxon>unclassified sequences</taxon>
        <taxon>metagenomes</taxon>
        <taxon>ecological metagenomes</taxon>
    </lineage>
</organism>
<dbReference type="GO" id="GO:0006629">
    <property type="term" value="P:lipid metabolic process"/>
    <property type="evidence" value="ECO:0007669"/>
    <property type="project" value="UniProtKB-KW"/>
</dbReference>
<dbReference type="SUPFAM" id="SSF53335">
    <property type="entry name" value="S-adenosyl-L-methionine-dependent methyltransferases"/>
    <property type="match status" value="1"/>
</dbReference>
<dbReference type="PANTHER" id="PTHR43667">
    <property type="entry name" value="CYCLOPROPANE-FATTY-ACYL-PHOSPHOLIPID SYNTHASE"/>
    <property type="match status" value="1"/>
</dbReference>
<dbReference type="EMBL" id="AUZX01005282">
    <property type="protein sequence ID" value="EQD68485.1"/>
    <property type="molecule type" value="Genomic_DNA"/>
</dbReference>
<dbReference type="GO" id="GO:0032259">
    <property type="term" value="P:methylation"/>
    <property type="evidence" value="ECO:0007669"/>
    <property type="project" value="UniProtKB-KW"/>
</dbReference>
<dbReference type="AlphaFoldDB" id="T1CKA6"/>
<name>T1CKA6_9ZZZZ</name>
<reference evidence="5" key="2">
    <citation type="journal article" date="2014" name="ISME J.">
        <title>Microbial stratification in low pH oxic and suboxic macroscopic growths along an acid mine drainage.</title>
        <authorList>
            <person name="Mendez-Garcia C."/>
            <person name="Mesa V."/>
            <person name="Sprenger R.R."/>
            <person name="Richter M."/>
            <person name="Diez M.S."/>
            <person name="Solano J."/>
            <person name="Bargiela R."/>
            <person name="Golyshina O.V."/>
            <person name="Manteca A."/>
            <person name="Ramos J.L."/>
            <person name="Gallego J.R."/>
            <person name="Llorente I."/>
            <person name="Martins Dos Santos V.A."/>
            <person name="Jensen O.N."/>
            <person name="Pelaez A.I."/>
            <person name="Sanchez J."/>
            <person name="Ferrer M."/>
        </authorList>
    </citation>
    <scope>NUCLEOTIDE SEQUENCE</scope>
</reference>
<evidence type="ECO:0000256" key="4">
    <source>
        <dbReference type="ARBA" id="ARBA00023098"/>
    </source>
</evidence>
<feature type="non-terminal residue" evidence="5">
    <location>
        <position position="1"/>
    </location>
</feature>
<evidence type="ECO:0000256" key="2">
    <source>
        <dbReference type="ARBA" id="ARBA00022679"/>
    </source>
</evidence>
<dbReference type="InterPro" id="IPR050723">
    <property type="entry name" value="CFA/CMAS"/>
</dbReference>
<dbReference type="PANTHER" id="PTHR43667:SF1">
    <property type="entry name" value="CYCLOPROPANE-FATTY-ACYL-PHOSPHOLIPID SYNTHASE"/>
    <property type="match status" value="1"/>
</dbReference>
<dbReference type="GO" id="GO:0008168">
    <property type="term" value="F:methyltransferase activity"/>
    <property type="evidence" value="ECO:0007669"/>
    <property type="project" value="UniProtKB-KW"/>
</dbReference>
<gene>
    <name evidence="5" type="ORF">B1A_07327</name>
</gene>
<keyword evidence="4" id="KW-0443">Lipid metabolism</keyword>
<dbReference type="Pfam" id="PF02353">
    <property type="entry name" value="CMAS"/>
    <property type="match status" value="1"/>
</dbReference>
<dbReference type="Gene3D" id="3.40.50.150">
    <property type="entry name" value="Vaccinia Virus protein VP39"/>
    <property type="match status" value="1"/>
</dbReference>
<keyword evidence="3" id="KW-0949">S-adenosyl-L-methionine</keyword>